<dbReference type="Gene3D" id="3.30.1950.10">
    <property type="entry name" value="wza like domain"/>
    <property type="match status" value="1"/>
</dbReference>
<organism evidence="7 8">
    <name type="scientific">Bradyrhizobium huanghuaihaiense</name>
    <dbReference type="NCBI Taxonomy" id="990078"/>
    <lineage>
        <taxon>Bacteria</taxon>
        <taxon>Pseudomonadati</taxon>
        <taxon>Pseudomonadota</taxon>
        <taxon>Alphaproteobacteria</taxon>
        <taxon>Hyphomicrobiales</taxon>
        <taxon>Nitrobacteraceae</taxon>
        <taxon>Bradyrhizobium</taxon>
    </lineage>
</organism>
<feature type="domain" description="Soluble ligand binding" evidence="5">
    <location>
        <begin position="108"/>
        <end position="137"/>
    </location>
</feature>
<feature type="chain" id="PRO_5021977316" evidence="3">
    <location>
        <begin position="27"/>
        <end position="425"/>
    </location>
</feature>
<dbReference type="OrthoDB" id="9798876at2"/>
<keyword evidence="1 3" id="KW-0732">Signal</keyword>
<proteinExistence type="predicted"/>
<keyword evidence="8" id="KW-1185">Reference proteome</keyword>
<evidence type="ECO:0000256" key="3">
    <source>
        <dbReference type="SAM" id="SignalP"/>
    </source>
</evidence>
<dbReference type="RefSeq" id="WP_018645219.1">
    <property type="nucleotide sequence ID" value="NZ_VLLA01000020.1"/>
</dbReference>
<evidence type="ECO:0000313" key="8">
    <source>
        <dbReference type="Proteomes" id="UP000316291"/>
    </source>
</evidence>
<feature type="coiled-coil region" evidence="2">
    <location>
        <begin position="281"/>
        <end position="308"/>
    </location>
</feature>
<dbReference type="InterPro" id="IPR058781">
    <property type="entry name" value="HH_AprE-like"/>
</dbReference>
<evidence type="ECO:0000256" key="1">
    <source>
        <dbReference type="ARBA" id="ARBA00022729"/>
    </source>
</evidence>
<feature type="domain" description="AprE-like long alpha-helical hairpin" evidence="6">
    <location>
        <begin position="157"/>
        <end position="343"/>
    </location>
</feature>
<dbReference type="InterPro" id="IPR003715">
    <property type="entry name" value="Poly_export_N"/>
</dbReference>
<keyword evidence="2" id="KW-0175">Coiled coil</keyword>
<dbReference type="PANTHER" id="PTHR33619">
    <property type="entry name" value="POLYSACCHARIDE EXPORT PROTEIN GFCE-RELATED"/>
    <property type="match status" value="1"/>
</dbReference>
<dbReference type="Pfam" id="PF02563">
    <property type="entry name" value="Poly_export"/>
    <property type="match status" value="1"/>
</dbReference>
<dbReference type="GO" id="GO:0015159">
    <property type="term" value="F:polysaccharide transmembrane transporter activity"/>
    <property type="evidence" value="ECO:0007669"/>
    <property type="project" value="InterPro"/>
</dbReference>
<gene>
    <name evidence="7" type="ORF">IQ16_06357</name>
</gene>
<name>A0A562R2L0_9BRAD</name>
<evidence type="ECO:0000259" key="4">
    <source>
        <dbReference type="Pfam" id="PF02563"/>
    </source>
</evidence>
<dbReference type="Pfam" id="PF25994">
    <property type="entry name" value="HH_AprE"/>
    <property type="match status" value="1"/>
</dbReference>
<protein>
    <submittedName>
        <fullName evidence="7">Polysaccharide export outer membrane protein/exopolysaccharide production protein ExoF</fullName>
    </submittedName>
</protein>
<evidence type="ECO:0000313" key="7">
    <source>
        <dbReference type="EMBL" id="TWI63298.1"/>
    </source>
</evidence>
<dbReference type="PANTHER" id="PTHR33619:SF3">
    <property type="entry name" value="POLYSACCHARIDE EXPORT PROTEIN GFCE-RELATED"/>
    <property type="match status" value="1"/>
</dbReference>
<feature type="signal peptide" evidence="3">
    <location>
        <begin position="1"/>
        <end position="26"/>
    </location>
</feature>
<dbReference type="InterPro" id="IPR019554">
    <property type="entry name" value="Soluble_ligand-bd"/>
</dbReference>
<evidence type="ECO:0000259" key="6">
    <source>
        <dbReference type="Pfam" id="PF25994"/>
    </source>
</evidence>
<accession>A0A562R2L0</accession>
<reference evidence="7 8" key="1">
    <citation type="journal article" date="2015" name="Stand. Genomic Sci.">
        <title>Genomic Encyclopedia of Bacterial and Archaeal Type Strains, Phase III: the genomes of soil and plant-associated and newly described type strains.</title>
        <authorList>
            <person name="Whitman W.B."/>
            <person name="Woyke T."/>
            <person name="Klenk H.P."/>
            <person name="Zhou Y."/>
            <person name="Lilburn T.G."/>
            <person name="Beck B.J."/>
            <person name="De Vos P."/>
            <person name="Vandamme P."/>
            <person name="Eisen J.A."/>
            <person name="Garrity G."/>
            <person name="Hugenholtz P."/>
            <person name="Kyrpides N.C."/>
        </authorList>
    </citation>
    <scope>NUCLEOTIDE SEQUENCE [LARGE SCALE GENOMIC DNA]</scope>
    <source>
        <strain evidence="7 8">CGMCC 1.10948</strain>
    </source>
</reference>
<evidence type="ECO:0000256" key="2">
    <source>
        <dbReference type="SAM" id="Coils"/>
    </source>
</evidence>
<comment type="caution">
    <text evidence="7">The sequence shown here is derived from an EMBL/GenBank/DDBJ whole genome shotgun (WGS) entry which is preliminary data.</text>
</comment>
<dbReference type="Proteomes" id="UP000316291">
    <property type="component" value="Unassembled WGS sequence"/>
</dbReference>
<evidence type="ECO:0000259" key="5">
    <source>
        <dbReference type="Pfam" id="PF10531"/>
    </source>
</evidence>
<dbReference type="AlphaFoldDB" id="A0A562R2L0"/>
<feature type="domain" description="Polysaccharide export protein N-terminal" evidence="4">
    <location>
        <begin position="24"/>
        <end position="89"/>
    </location>
</feature>
<dbReference type="InterPro" id="IPR049712">
    <property type="entry name" value="Poly_export"/>
</dbReference>
<dbReference type="Gene3D" id="3.10.560.10">
    <property type="entry name" value="Outer membrane lipoprotein wza domain like"/>
    <property type="match status" value="1"/>
</dbReference>
<dbReference type="EMBL" id="VLLA01000020">
    <property type="protein sequence ID" value="TWI63298.1"/>
    <property type="molecule type" value="Genomic_DNA"/>
</dbReference>
<sequence length="425" mass="47182">MTMRTFGSITLLLCAAMTGAVTSAVAQEYRLGVSDRLKIKVQEWPDLSGEYIITPDGVVSLPLIGNVNVVGLRLDDLAQQISDRLQRRSEKAERPFAAVEIIQYRPFSILGDVQRPGEYPFRPGLTVIQAITVAGGYYRPEVGLLRLDRDIALAKGDIRTLVQKQNRLLAREARLTSVIAGREDISLPAELRDQQDNPAIAAIAESEQAALAVEYGTIRSETAALEEVKTLYQQEIRSLRGQIEALSQEDGTIQTQLRDMRSLSARGLALMPTLFNLERAAAQISNEKMNMQTAIVRAEENIALAEQRLRERTFERSRSNTRDLQQTRDEIADVRARIRTAGDLLTEAQISAPAEARERLAEKTQRSGFILIRKDGETTRALIAEETTPLMPNDIVKIPMGGSKLYDLSGSINLTRVESGEQPDK</sequence>
<dbReference type="Pfam" id="PF10531">
    <property type="entry name" value="SLBB"/>
    <property type="match status" value="1"/>
</dbReference>